<evidence type="ECO:0000313" key="3">
    <source>
        <dbReference type="Proteomes" id="UP000585802"/>
    </source>
</evidence>
<sequence>MRYKGKFRPQNREKYKGNPSNIIYRSGWELDFMKYLDRQPGVLQWNSEEIIIPYKSPIDGKWHRYYPDFWVRTLKSETIIEIKPKKQTKPPKENPKHRRRYLREVKTFVVNEAKWKAAKEFCENKGFQWQIMTEDTLRNTK</sequence>
<dbReference type="InterPro" id="IPR046390">
    <property type="entry name" value="NUCL_HEAD_T4"/>
</dbReference>
<comment type="caution">
    <text evidence="2">The sequence shown here is derived from an EMBL/GenBank/DDBJ whole genome shotgun (WGS) entry which is preliminary data.</text>
</comment>
<feature type="domain" description="TnsA endonuclease N-terminal" evidence="1">
    <location>
        <begin position="40"/>
        <end position="134"/>
    </location>
</feature>
<dbReference type="Gene3D" id="3.40.91.30">
    <property type="match status" value="1"/>
</dbReference>
<gene>
    <name evidence="2" type="ORF">EYQ70_03400</name>
</gene>
<evidence type="ECO:0000313" key="2">
    <source>
        <dbReference type="EMBL" id="HIF37436.1"/>
    </source>
</evidence>
<dbReference type="AlphaFoldDB" id="A0A7J4GS27"/>
<name>A0A7J4GS27_9ARCH</name>
<dbReference type="GO" id="GO:0004519">
    <property type="term" value="F:endonuclease activity"/>
    <property type="evidence" value="ECO:0007669"/>
    <property type="project" value="InterPro"/>
</dbReference>
<evidence type="ECO:0000259" key="1">
    <source>
        <dbReference type="Pfam" id="PF08722"/>
    </source>
</evidence>
<reference evidence="3" key="1">
    <citation type="journal article" date="2019" name="bioRxiv">
        <title>Genome diversification in globally distributed novel marine Proteobacteria is linked to environmental adaptation.</title>
        <authorList>
            <person name="Zhou Z."/>
            <person name="Tran P.Q."/>
            <person name="Kieft K."/>
            <person name="Anantharaman K."/>
        </authorList>
    </citation>
    <scope>NUCLEOTIDE SEQUENCE [LARGE SCALE GENOMIC DNA]</scope>
</reference>
<dbReference type="Pfam" id="PF08722">
    <property type="entry name" value="Tn7_TnsA-like_N"/>
    <property type="match status" value="1"/>
</dbReference>
<proteinExistence type="inferred from homology"/>
<organism evidence="2 3">
    <name type="scientific">Marine Group III euryarchaeote</name>
    <dbReference type="NCBI Taxonomy" id="2173149"/>
    <lineage>
        <taxon>Archaea</taxon>
        <taxon>Methanobacteriati</taxon>
        <taxon>Thermoplasmatota</taxon>
        <taxon>Thermoplasmata</taxon>
        <taxon>Candidatus Thermoprofundales</taxon>
    </lineage>
</organism>
<accession>A0A7J4GS27</accession>
<dbReference type="GO" id="GO:0004527">
    <property type="term" value="F:exonuclease activity"/>
    <property type="evidence" value="ECO:0007669"/>
    <property type="project" value="InterPro"/>
</dbReference>
<dbReference type="EMBL" id="DUCX01000052">
    <property type="protein sequence ID" value="HIF37436.1"/>
    <property type="molecule type" value="Genomic_DNA"/>
</dbReference>
<protein>
    <submittedName>
        <fullName evidence="2">Head completion protein</fullName>
    </submittedName>
</protein>
<dbReference type="HAMAP" id="MF_04160">
    <property type="entry name" value="NUCL_HEAD_T4"/>
    <property type="match status" value="1"/>
</dbReference>
<dbReference type="Proteomes" id="UP000585802">
    <property type="component" value="Unassembled WGS sequence"/>
</dbReference>
<dbReference type="InterPro" id="IPR014833">
    <property type="entry name" value="TnsA_N"/>
</dbReference>